<organism evidence="1 2">
    <name type="scientific">Oryzomonas rubra</name>
    <dbReference type="NCBI Taxonomy" id="2509454"/>
    <lineage>
        <taxon>Bacteria</taxon>
        <taxon>Pseudomonadati</taxon>
        <taxon>Thermodesulfobacteriota</taxon>
        <taxon>Desulfuromonadia</taxon>
        <taxon>Geobacterales</taxon>
        <taxon>Geobacteraceae</taxon>
        <taxon>Oryzomonas</taxon>
    </lineage>
</organism>
<sequence>MQPIRSPIRVAVVFGPGGKIAPKWFELNNRKHEVKLTTYFWRDRVGEALLMHYAVSDGETLFELVYNTHDQIWSLNSLQAE</sequence>
<dbReference type="AlphaFoldDB" id="A0A5A9XNT8"/>
<keyword evidence="2" id="KW-1185">Reference proteome</keyword>
<comment type="caution">
    <text evidence="1">The sequence shown here is derived from an EMBL/GenBank/DDBJ whole genome shotgun (WGS) entry which is preliminary data.</text>
</comment>
<proteinExistence type="predicted"/>
<name>A0A5A9XNT8_9BACT</name>
<protein>
    <submittedName>
        <fullName evidence="1">Uncharacterized protein</fullName>
    </submittedName>
</protein>
<evidence type="ECO:0000313" key="1">
    <source>
        <dbReference type="EMBL" id="KAA0894215.1"/>
    </source>
</evidence>
<evidence type="ECO:0000313" key="2">
    <source>
        <dbReference type="Proteomes" id="UP000324298"/>
    </source>
</evidence>
<dbReference type="EMBL" id="SRSD01000002">
    <property type="protein sequence ID" value="KAA0894215.1"/>
    <property type="molecule type" value="Genomic_DNA"/>
</dbReference>
<dbReference type="RefSeq" id="WP_149306372.1">
    <property type="nucleotide sequence ID" value="NZ_SRSD01000002.1"/>
</dbReference>
<accession>A0A5A9XNT8</accession>
<dbReference type="Proteomes" id="UP000324298">
    <property type="component" value="Unassembled WGS sequence"/>
</dbReference>
<reference evidence="1 2" key="1">
    <citation type="submission" date="2019-04" db="EMBL/GenBank/DDBJ databases">
        <title>Geobacter ruber sp. nov., ferric-reducing bacteria isolated from paddy soil.</title>
        <authorList>
            <person name="Xu Z."/>
            <person name="Masuda Y."/>
            <person name="Itoh H."/>
            <person name="Senoo K."/>
        </authorList>
    </citation>
    <scope>NUCLEOTIDE SEQUENCE [LARGE SCALE GENOMIC DNA]</scope>
    <source>
        <strain evidence="1 2">Red88</strain>
    </source>
</reference>
<dbReference type="OrthoDB" id="278417at2"/>
<gene>
    <name evidence="1" type="ORF">ET418_04470</name>
</gene>